<dbReference type="Pfam" id="PF15447">
    <property type="entry name" value="NTS"/>
    <property type="match status" value="1"/>
</dbReference>
<dbReference type="InterPro" id="IPR029210">
    <property type="entry name" value="PfEMP1_NTS"/>
</dbReference>
<feature type="domain" description="Duffy-antigen binding" evidence="2">
    <location>
        <begin position="124"/>
        <end position="208"/>
    </location>
</feature>
<feature type="region of interest" description="Disordered" evidence="1">
    <location>
        <begin position="1"/>
        <end position="20"/>
    </location>
</feature>
<reference evidence="4 5" key="1">
    <citation type="submission" date="2013-02" db="EMBL/GenBank/DDBJ databases">
        <title>The Genome Annotation of Plasmodium falciparum CAMP/Malaysia.</title>
        <authorList>
            <consortium name="The Broad Institute Genome Sequencing Platform"/>
            <consortium name="The Broad Institute Genome Sequencing Center for Infectious Disease"/>
            <person name="Neafsey D."/>
            <person name="Hoffman S."/>
            <person name="Volkman S."/>
            <person name="Rosenthal P."/>
            <person name="Walker B."/>
            <person name="Young S.K."/>
            <person name="Zeng Q."/>
            <person name="Gargeya S."/>
            <person name="Fitzgerald M."/>
            <person name="Haas B."/>
            <person name="Abouelleil A."/>
            <person name="Allen A.W."/>
            <person name="Alvarado L."/>
            <person name="Arachchi H.M."/>
            <person name="Berlin A.M."/>
            <person name="Chapman S.B."/>
            <person name="Gainer-Dewar J."/>
            <person name="Goldberg J."/>
            <person name="Griggs A."/>
            <person name="Gujja S."/>
            <person name="Hansen M."/>
            <person name="Howarth C."/>
            <person name="Imamovic A."/>
            <person name="Ireland A."/>
            <person name="Larimer J."/>
            <person name="McCowan C."/>
            <person name="Murphy C."/>
            <person name="Pearson M."/>
            <person name="Poon T.W."/>
            <person name="Priest M."/>
            <person name="Roberts A."/>
            <person name="Saif S."/>
            <person name="Shea T."/>
            <person name="Sisk P."/>
            <person name="Sykes S."/>
            <person name="Wortman J."/>
            <person name="Nusbaum C."/>
            <person name="Birren B."/>
        </authorList>
    </citation>
    <scope>NUCLEOTIDE SEQUENCE [LARGE SCALE GENOMIC DNA]</scope>
    <source>
        <strain evidence="4 5">CAMP/Malaysia</strain>
    </source>
</reference>
<dbReference type="GO" id="GO:0016020">
    <property type="term" value="C:membrane"/>
    <property type="evidence" value="ECO:0007669"/>
    <property type="project" value="InterPro"/>
</dbReference>
<evidence type="ECO:0000313" key="5">
    <source>
        <dbReference type="Proteomes" id="UP000030694"/>
    </source>
</evidence>
<dbReference type="InterPro" id="IPR008602">
    <property type="entry name" value="Duffy-antigen-binding"/>
</dbReference>
<dbReference type="AlphaFoldDB" id="A0A024WYM6"/>
<dbReference type="SUPFAM" id="SSF140924">
    <property type="entry name" value="Duffy binding domain-like"/>
    <property type="match status" value="1"/>
</dbReference>
<evidence type="ECO:0000259" key="2">
    <source>
        <dbReference type="Pfam" id="PF05424"/>
    </source>
</evidence>
<feature type="domain" description="Plasmodium falciparum erythrocyte membrane protein-1 N-terminal segment" evidence="3">
    <location>
        <begin position="20"/>
        <end position="55"/>
    </location>
</feature>
<evidence type="ECO:0000259" key="3">
    <source>
        <dbReference type="Pfam" id="PF15447"/>
    </source>
</evidence>
<feature type="non-terminal residue" evidence="4">
    <location>
        <position position="209"/>
    </location>
</feature>
<feature type="compositionally biased region" description="Basic and acidic residues" evidence="1">
    <location>
        <begin position="8"/>
        <end position="20"/>
    </location>
</feature>
<proteinExistence type="predicted"/>
<evidence type="ECO:0008006" key="6">
    <source>
        <dbReference type="Google" id="ProtNLM"/>
    </source>
</evidence>
<evidence type="ECO:0000256" key="1">
    <source>
        <dbReference type="SAM" id="MobiDB-lite"/>
    </source>
</evidence>
<dbReference type="EMBL" id="KI927650">
    <property type="protein sequence ID" value="ETW58164.1"/>
    <property type="molecule type" value="Genomic_DNA"/>
</dbReference>
<dbReference type="Pfam" id="PF05424">
    <property type="entry name" value="Duffy_binding"/>
    <property type="match status" value="1"/>
</dbReference>
<evidence type="ECO:0000313" key="4">
    <source>
        <dbReference type="EMBL" id="ETW58164.1"/>
    </source>
</evidence>
<dbReference type="Proteomes" id="UP000030694">
    <property type="component" value="Unassembled WGS sequence"/>
</dbReference>
<dbReference type="Gene3D" id="1.20.1310.20">
    <property type="entry name" value="Duffy-antigen binding domain"/>
    <property type="match status" value="1"/>
</dbReference>
<dbReference type="InterPro" id="IPR042202">
    <property type="entry name" value="Duffy-ag-bd_sf"/>
</dbReference>
<gene>
    <name evidence="4" type="ORF">PFMC_05939</name>
</gene>
<reference evidence="4 5" key="2">
    <citation type="submission" date="2013-02" db="EMBL/GenBank/DDBJ databases">
        <title>The Genome Sequence of Plasmodium falciparum CAMP/Malaysia.</title>
        <authorList>
            <consortium name="The Broad Institute Genome Sequencing Platform"/>
            <consortium name="The Broad Institute Genome Sequencing Center for Infectious Disease"/>
            <person name="Neafsey D."/>
            <person name="Cheeseman I."/>
            <person name="Volkman S."/>
            <person name="Adams J."/>
            <person name="Walker B."/>
            <person name="Young S.K."/>
            <person name="Zeng Q."/>
            <person name="Gargeya S."/>
            <person name="Fitzgerald M."/>
            <person name="Haas B."/>
            <person name="Abouelleil A."/>
            <person name="Alvarado L."/>
            <person name="Arachchi H.M."/>
            <person name="Berlin A.M."/>
            <person name="Chapman S.B."/>
            <person name="Dewar J."/>
            <person name="Goldberg J."/>
            <person name="Griggs A."/>
            <person name="Gujja S."/>
            <person name="Hansen M."/>
            <person name="Howarth C."/>
            <person name="Imamovic A."/>
            <person name="Larimer J."/>
            <person name="McCowan C."/>
            <person name="Murphy C."/>
            <person name="Neiman D."/>
            <person name="Pearson M."/>
            <person name="Priest M."/>
            <person name="Roberts A."/>
            <person name="Saif S."/>
            <person name="Shea T."/>
            <person name="Sisk P."/>
            <person name="Sykes S."/>
            <person name="Wortman J."/>
            <person name="Nusbaum C."/>
            <person name="Birren B."/>
        </authorList>
    </citation>
    <scope>NUCLEOTIDE SEQUENCE [LARGE SCALE GENOMIC DNA]</scope>
    <source>
        <strain evidence="4 5">CAMP/Malaysia</strain>
    </source>
</reference>
<protein>
    <recommendedName>
        <fullName evidence="6">Erythrocyte membrane protein 1</fullName>
    </recommendedName>
</protein>
<dbReference type="GO" id="GO:0046789">
    <property type="term" value="F:host cell surface receptor binding"/>
    <property type="evidence" value="ECO:0007669"/>
    <property type="project" value="InterPro"/>
</dbReference>
<sequence length="209" mass="23269">MARGGRQGGKDEEDRIDDTSAKHLLDSIGKKVYKEKVEKEAETYKNKLKGDLNTANGRSPELKYTTDTCNLVQEYYKHTNGGGNGDPCGTGKNAKNEDVKRFSDTEGAQCTDQQIEGNDRKNGGACAPYRRLHLCHHNLKNINNIDSDKARHKLLAEVCMAAYYEGDLIKTHYTEHQLTNEGTASQLCTVLARSFADIGDIVRGRDLFL</sequence>
<organism evidence="4 5">
    <name type="scientific">Plasmodium falciparum (isolate Camp / Malaysia)</name>
    <dbReference type="NCBI Taxonomy" id="5835"/>
    <lineage>
        <taxon>Eukaryota</taxon>
        <taxon>Sar</taxon>
        <taxon>Alveolata</taxon>
        <taxon>Apicomplexa</taxon>
        <taxon>Aconoidasida</taxon>
        <taxon>Haemosporida</taxon>
        <taxon>Plasmodiidae</taxon>
        <taxon>Plasmodium</taxon>
        <taxon>Plasmodium (Laverania)</taxon>
    </lineage>
</organism>
<accession>A0A024WYM6</accession>
<name>A0A024WYM6_PLAFC</name>